<dbReference type="KEGG" id="hba:Hbal_1216"/>
<dbReference type="HOGENOM" id="CLU_108911_0_0_5"/>
<reference evidence="3" key="1">
    <citation type="journal article" date="2011" name="J. Bacteriol.">
        <title>Genome sequences of eight morphologically diverse alphaproteobacteria.</title>
        <authorList>
            <consortium name="US DOE Joint Genome Institute"/>
            <person name="Brown P.J."/>
            <person name="Kysela D.T."/>
            <person name="Buechlein A."/>
            <person name="Hemmerich C."/>
            <person name="Brun Y.V."/>
        </authorList>
    </citation>
    <scope>NUCLEOTIDE SEQUENCE [LARGE SCALE GENOMIC DNA]</scope>
    <source>
        <strain evidence="3">ATCC 49814 / DSM 5838 / IFAM 1418</strain>
    </source>
</reference>
<dbReference type="RefSeq" id="WP_015827058.1">
    <property type="nucleotide sequence ID" value="NC_012982.1"/>
</dbReference>
<sequence length="160" mass="17917">MIIKFSELHLKVGEEIGTSNWLEITQERIDKFAEATGDYQWIHVDVERANREIGGTIAHGYLIISLIPVFFNECLQIEGMSRIVNFGSDRIRLKNAVKTGSRVRLKQVCESVKNSAGGKIVKIKNTIEIEGEKRPALVGETLQILYGAELETQKSDTDAV</sequence>
<evidence type="ECO:0000313" key="3">
    <source>
        <dbReference type="Proteomes" id="UP000002745"/>
    </source>
</evidence>
<gene>
    <name evidence="2" type="ordered locus">Hbal_1216</name>
</gene>
<evidence type="ECO:0000259" key="1">
    <source>
        <dbReference type="Pfam" id="PF01575"/>
    </source>
</evidence>
<dbReference type="OrthoDB" id="9801735at2"/>
<dbReference type="PANTHER" id="PTHR42993:SF1">
    <property type="entry name" value="MAOC-LIKE DEHYDRATASE DOMAIN-CONTAINING PROTEIN"/>
    <property type="match status" value="1"/>
</dbReference>
<dbReference type="InterPro" id="IPR002539">
    <property type="entry name" value="MaoC-like_dom"/>
</dbReference>
<dbReference type="AlphaFoldDB" id="C6XI82"/>
<dbReference type="Gene3D" id="3.10.129.10">
    <property type="entry name" value="Hotdog Thioesterase"/>
    <property type="match status" value="1"/>
</dbReference>
<dbReference type="Pfam" id="PF01575">
    <property type="entry name" value="MaoC_dehydratas"/>
    <property type="match status" value="1"/>
</dbReference>
<dbReference type="STRING" id="582402.Hbal_1216"/>
<dbReference type="SUPFAM" id="SSF54637">
    <property type="entry name" value="Thioesterase/thiol ester dehydrase-isomerase"/>
    <property type="match status" value="1"/>
</dbReference>
<dbReference type="InterPro" id="IPR029069">
    <property type="entry name" value="HotDog_dom_sf"/>
</dbReference>
<dbReference type="InterPro" id="IPR039375">
    <property type="entry name" value="NodN-like"/>
</dbReference>
<name>C6XI82_HIRBI</name>
<evidence type="ECO:0000313" key="2">
    <source>
        <dbReference type="EMBL" id="ACT58908.1"/>
    </source>
</evidence>
<dbReference type="EMBL" id="CP001678">
    <property type="protein sequence ID" value="ACT58908.1"/>
    <property type="molecule type" value="Genomic_DNA"/>
</dbReference>
<dbReference type="Proteomes" id="UP000002745">
    <property type="component" value="Chromosome"/>
</dbReference>
<protein>
    <submittedName>
        <fullName evidence="2">MaoC domain protein dehydratase</fullName>
    </submittedName>
</protein>
<dbReference type="CDD" id="cd03450">
    <property type="entry name" value="NodN"/>
    <property type="match status" value="1"/>
</dbReference>
<accession>C6XI82</accession>
<proteinExistence type="predicted"/>
<dbReference type="eggNOG" id="COG2030">
    <property type="taxonomic scope" value="Bacteria"/>
</dbReference>
<feature type="domain" description="MaoC-like" evidence="1">
    <location>
        <begin position="12"/>
        <end position="128"/>
    </location>
</feature>
<keyword evidence="3" id="KW-1185">Reference proteome</keyword>
<dbReference type="PANTHER" id="PTHR42993">
    <property type="entry name" value="MAOC-LIKE DEHYDRATASE DOMAIN-CONTAINING PROTEIN"/>
    <property type="match status" value="1"/>
</dbReference>
<organism evidence="2 3">
    <name type="scientific">Hirschia baltica (strain ATCC 49814 / DSM 5838 / IFAM 1418)</name>
    <dbReference type="NCBI Taxonomy" id="582402"/>
    <lineage>
        <taxon>Bacteria</taxon>
        <taxon>Pseudomonadati</taxon>
        <taxon>Pseudomonadota</taxon>
        <taxon>Alphaproteobacteria</taxon>
        <taxon>Hyphomonadales</taxon>
        <taxon>Hyphomonadaceae</taxon>
        <taxon>Hirschia</taxon>
    </lineage>
</organism>